<evidence type="ECO:0000256" key="5">
    <source>
        <dbReference type="ARBA" id="ARBA00022692"/>
    </source>
</evidence>
<dbReference type="InterPro" id="IPR033900">
    <property type="entry name" value="Gram_neg_porin_domain"/>
</dbReference>
<comment type="caution">
    <text evidence="13">The sequence shown here is derived from an EMBL/GenBank/DDBJ whole genome shotgun (WGS) entry which is preliminary data.</text>
</comment>
<dbReference type="GO" id="GO:0009279">
    <property type="term" value="C:cell outer membrane"/>
    <property type="evidence" value="ECO:0007669"/>
    <property type="project" value="UniProtKB-SubCell"/>
</dbReference>
<feature type="domain" description="Porin" evidence="12">
    <location>
        <begin position="7"/>
        <end position="320"/>
    </location>
</feature>
<evidence type="ECO:0000256" key="6">
    <source>
        <dbReference type="ARBA" id="ARBA00022729"/>
    </source>
</evidence>
<dbReference type="RefSeq" id="WP_133326159.1">
    <property type="nucleotide sequence ID" value="NZ_SMYL01000002.1"/>
</dbReference>
<gene>
    <name evidence="13" type="ORF">E2I14_05270</name>
</gene>
<evidence type="ECO:0000313" key="13">
    <source>
        <dbReference type="EMBL" id="TDK67174.1"/>
    </source>
</evidence>
<comment type="subunit">
    <text evidence="2">Homotrimer.</text>
</comment>
<dbReference type="OrthoDB" id="5289162at2"/>
<dbReference type="SUPFAM" id="SSF56935">
    <property type="entry name" value="Porins"/>
    <property type="match status" value="1"/>
</dbReference>
<evidence type="ECO:0000256" key="7">
    <source>
        <dbReference type="ARBA" id="ARBA00023065"/>
    </source>
</evidence>
<evidence type="ECO:0000256" key="9">
    <source>
        <dbReference type="ARBA" id="ARBA00023136"/>
    </source>
</evidence>
<dbReference type="Pfam" id="PF13609">
    <property type="entry name" value="Porin_4"/>
    <property type="match status" value="1"/>
</dbReference>
<dbReference type="EMBL" id="SMYL01000002">
    <property type="protein sequence ID" value="TDK67174.1"/>
    <property type="molecule type" value="Genomic_DNA"/>
</dbReference>
<name>A0A4R5W360_9BURK</name>
<evidence type="ECO:0000256" key="2">
    <source>
        <dbReference type="ARBA" id="ARBA00011233"/>
    </source>
</evidence>
<dbReference type="Proteomes" id="UP000294829">
    <property type="component" value="Unassembled WGS sequence"/>
</dbReference>
<evidence type="ECO:0000256" key="3">
    <source>
        <dbReference type="ARBA" id="ARBA00022448"/>
    </source>
</evidence>
<dbReference type="InterPro" id="IPR002299">
    <property type="entry name" value="Porin_Neis"/>
</dbReference>
<evidence type="ECO:0000256" key="8">
    <source>
        <dbReference type="ARBA" id="ARBA00023114"/>
    </source>
</evidence>
<dbReference type="PRINTS" id="PR00184">
    <property type="entry name" value="NEISSPPORIN"/>
</dbReference>
<feature type="signal peptide" evidence="11">
    <location>
        <begin position="1"/>
        <end position="19"/>
    </location>
</feature>
<proteinExistence type="predicted"/>
<dbReference type="Gene3D" id="2.40.160.10">
    <property type="entry name" value="Porin"/>
    <property type="match status" value="1"/>
</dbReference>
<keyword evidence="4" id="KW-1134">Transmembrane beta strand</keyword>
<keyword evidence="6 11" id="KW-0732">Signal</keyword>
<evidence type="ECO:0000256" key="4">
    <source>
        <dbReference type="ARBA" id="ARBA00022452"/>
    </source>
</evidence>
<organism evidence="13 14">
    <name type="scientific">Sapientia aquatica</name>
    <dbReference type="NCBI Taxonomy" id="1549640"/>
    <lineage>
        <taxon>Bacteria</taxon>
        <taxon>Pseudomonadati</taxon>
        <taxon>Pseudomonadota</taxon>
        <taxon>Betaproteobacteria</taxon>
        <taxon>Burkholderiales</taxon>
        <taxon>Oxalobacteraceae</taxon>
        <taxon>Sapientia</taxon>
    </lineage>
</organism>
<evidence type="ECO:0000259" key="12">
    <source>
        <dbReference type="Pfam" id="PF13609"/>
    </source>
</evidence>
<evidence type="ECO:0000313" key="14">
    <source>
        <dbReference type="Proteomes" id="UP000294829"/>
    </source>
</evidence>
<accession>A0A4R5W360</accession>
<keyword evidence="14" id="KW-1185">Reference proteome</keyword>
<dbReference type="AlphaFoldDB" id="A0A4R5W360"/>
<evidence type="ECO:0000256" key="11">
    <source>
        <dbReference type="SAM" id="SignalP"/>
    </source>
</evidence>
<dbReference type="PANTHER" id="PTHR34501">
    <property type="entry name" value="PROTEIN YDDL-RELATED"/>
    <property type="match status" value="1"/>
</dbReference>
<protein>
    <submittedName>
        <fullName evidence="13">Porin</fullName>
    </submittedName>
</protein>
<evidence type="ECO:0000256" key="1">
    <source>
        <dbReference type="ARBA" id="ARBA00004571"/>
    </source>
</evidence>
<comment type="subcellular location">
    <subcellularLocation>
        <location evidence="1">Cell outer membrane</location>
        <topology evidence="1">Multi-pass membrane protein</topology>
    </subcellularLocation>
</comment>
<dbReference type="InterPro" id="IPR023614">
    <property type="entry name" value="Porin_dom_sf"/>
</dbReference>
<dbReference type="CDD" id="cd00342">
    <property type="entry name" value="gram_neg_porins"/>
    <property type="match status" value="1"/>
</dbReference>
<keyword evidence="7" id="KW-0406">Ion transport</keyword>
<dbReference type="GO" id="GO:0015288">
    <property type="term" value="F:porin activity"/>
    <property type="evidence" value="ECO:0007669"/>
    <property type="project" value="UniProtKB-KW"/>
</dbReference>
<sequence>MKKSLLAVALLGAFGVASAQSSVTVYGTLDAGLNYSKVESGNSVTALESGQQSYSRLGFKGTEDLGDGLKALFVLEQAVSIDTGNTTDVSAPGSTNGKGLFSSQAYVGLSSNNLGTLKLGRQFTPMYEAHEQIDPFKVGFAANINNFFGEGQAERMSNAVTYTTADNLNGFKASVAYGFGEVAGNTSALSQAGASLAYANGPLLVTYAYHQMKSDVATPTTPEYTAKSNFLGATYDFGVAKAHVAFDQNELNNNSFKTQDYLVGVTVPFGAHAVFADYTHKKDKVNNNADSDQFAVGYTYSLSKRTNLYTAYTYVKNDDNSAMTTASLPSTLVGVDGKSVSTFQVGVRHSF</sequence>
<keyword evidence="8" id="KW-0626">Porin</keyword>
<keyword evidence="9" id="KW-0472">Membrane</keyword>
<keyword evidence="3" id="KW-0813">Transport</keyword>
<evidence type="ECO:0000256" key="10">
    <source>
        <dbReference type="ARBA" id="ARBA00023237"/>
    </source>
</evidence>
<keyword evidence="10" id="KW-0998">Cell outer membrane</keyword>
<dbReference type="GO" id="GO:0006811">
    <property type="term" value="P:monoatomic ion transport"/>
    <property type="evidence" value="ECO:0007669"/>
    <property type="project" value="UniProtKB-KW"/>
</dbReference>
<reference evidence="13 14" key="1">
    <citation type="submission" date="2019-03" db="EMBL/GenBank/DDBJ databases">
        <title>Sapientia aquatica gen. nov., sp. nov., isolated from a crater lake.</title>
        <authorList>
            <person name="Felfoldi T."/>
            <person name="Szabo A."/>
            <person name="Toth E."/>
            <person name="Schumann P."/>
            <person name="Keki Z."/>
            <person name="Marialigeti K."/>
            <person name="Mathe I."/>
        </authorList>
    </citation>
    <scope>NUCLEOTIDE SEQUENCE [LARGE SCALE GENOMIC DNA]</scope>
    <source>
        <strain evidence="13 14">SA-152</strain>
    </source>
</reference>
<dbReference type="GO" id="GO:0046930">
    <property type="term" value="C:pore complex"/>
    <property type="evidence" value="ECO:0007669"/>
    <property type="project" value="UniProtKB-KW"/>
</dbReference>
<dbReference type="PANTHER" id="PTHR34501:SF9">
    <property type="entry name" value="MAJOR OUTER MEMBRANE PROTEIN P.IA"/>
    <property type="match status" value="1"/>
</dbReference>
<keyword evidence="5" id="KW-0812">Transmembrane</keyword>
<dbReference type="InterPro" id="IPR050298">
    <property type="entry name" value="Gram-neg_bact_OMP"/>
</dbReference>
<feature type="chain" id="PRO_5020185129" evidence="11">
    <location>
        <begin position="20"/>
        <end position="351"/>
    </location>
</feature>